<comment type="caution">
    <text evidence="2">The sequence shown here is derived from an EMBL/GenBank/DDBJ whole genome shotgun (WGS) entry which is preliminary data.</text>
</comment>
<dbReference type="Gene3D" id="1.20.1050.80">
    <property type="entry name" value="VPS9 domain"/>
    <property type="match status" value="1"/>
</dbReference>
<evidence type="ECO:0000313" key="3">
    <source>
        <dbReference type="Proteomes" id="UP000179807"/>
    </source>
</evidence>
<gene>
    <name evidence="2" type="ORF">TRFO_23621</name>
</gene>
<dbReference type="OrthoDB" id="10264091at2759"/>
<dbReference type="PROSITE" id="PS51205">
    <property type="entry name" value="VPS9"/>
    <property type="match status" value="1"/>
</dbReference>
<protein>
    <recommendedName>
        <fullName evidence="1">VPS9 domain-containing protein</fullName>
    </recommendedName>
</protein>
<accession>A0A1J4KEI7</accession>
<dbReference type="InterPro" id="IPR037191">
    <property type="entry name" value="VPS9_dom_sf"/>
</dbReference>
<dbReference type="AlphaFoldDB" id="A0A1J4KEI7"/>
<evidence type="ECO:0000259" key="1">
    <source>
        <dbReference type="PROSITE" id="PS51205"/>
    </source>
</evidence>
<feature type="domain" description="VPS9" evidence="1">
    <location>
        <begin position="270"/>
        <end position="435"/>
    </location>
</feature>
<proteinExistence type="predicted"/>
<evidence type="ECO:0000313" key="2">
    <source>
        <dbReference type="EMBL" id="OHT08006.1"/>
    </source>
</evidence>
<dbReference type="SUPFAM" id="SSF109993">
    <property type="entry name" value="VPS9 domain"/>
    <property type="match status" value="1"/>
</dbReference>
<reference evidence="2" key="1">
    <citation type="submission" date="2016-10" db="EMBL/GenBank/DDBJ databases">
        <authorList>
            <person name="Benchimol M."/>
            <person name="Almeida L.G."/>
            <person name="Vasconcelos A.T."/>
            <person name="Perreira-Neves A."/>
            <person name="Rosa I.A."/>
            <person name="Tasca T."/>
            <person name="Bogo M.R."/>
            <person name="de Souza W."/>
        </authorList>
    </citation>
    <scope>NUCLEOTIDE SEQUENCE [LARGE SCALE GENOMIC DNA]</scope>
    <source>
        <strain evidence="2">K</strain>
    </source>
</reference>
<dbReference type="EMBL" id="MLAK01000680">
    <property type="protein sequence ID" value="OHT08006.1"/>
    <property type="molecule type" value="Genomic_DNA"/>
</dbReference>
<organism evidence="2 3">
    <name type="scientific">Tritrichomonas foetus</name>
    <dbReference type="NCBI Taxonomy" id="1144522"/>
    <lineage>
        <taxon>Eukaryota</taxon>
        <taxon>Metamonada</taxon>
        <taxon>Parabasalia</taxon>
        <taxon>Tritrichomonadida</taxon>
        <taxon>Tritrichomonadidae</taxon>
        <taxon>Tritrichomonas</taxon>
    </lineage>
</organism>
<name>A0A1J4KEI7_9EUKA</name>
<dbReference type="InterPro" id="IPR003123">
    <property type="entry name" value="VPS9"/>
</dbReference>
<dbReference type="Proteomes" id="UP000179807">
    <property type="component" value="Unassembled WGS sequence"/>
</dbReference>
<dbReference type="VEuPathDB" id="TrichDB:TRFO_23621"/>
<keyword evidence="3" id="KW-1185">Reference proteome</keyword>
<dbReference type="RefSeq" id="XP_068361142.1">
    <property type="nucleotide sequence ID" value="XM_068503260.1"/>
</dbReference>
<sequence>MIMFNNSISFQNLMYFLKKFKMSDEYGSSIEESIDSDDLVIQDPLIHDSSINKDKRKDRNQNENQEQQNKINTKENIFVLTQNLKDFLDNPQKIHIESIKNTIRRIILCLKPYHYFNYISMSLRWILFLLTEYEAERGIIYCNVLFSSLYDLLNDIVKPATNIPGILNELCILGNYDRDSKTMPYLWRQQYAFENAVFDNDETLNKFIDQFFESLDLTQIWSQFLTFTDEIVKYLRSQYNIPDDLPQLEVYSSRALYSRYLTNNPLFYIHNVNDHYIDQITKLRKLNGSELMIREKFLPKDSLNISIYKHPKLYQRSVSECNLLSFAFLPDDLFYIISSVHEFLFEELVKIMYDKANLKTTLSDFRSSVQVGQEDIMPIIILILALSDVPNFPDIVDFFNEYSTHNQINTKTGLYMANIATAYGAIMNWEFEKVD</sequence>
<dbReference type="GeneID" id="94837964"/>